<dbReference type="EMBL" id="RBWY01000001">
    <property type="protein sequence ID" value="RKS87858.1"/>
    <property type="molecule type" value="Genomic_DNA"/>
</dbReference>
<evidence type="ECO:0000259" key="2">
    <source>
        <dbReference type="Pfam" id="PF07811"/>
    </source>
</evidence>
<dbReference type="Proteomes" id="UP000278542">
    <property type="component" value="Unassembled WGS sequence"/>
</dbReference>
<comment type="caution">
    <text evidence="3">The sequence shown here is derived from an EMBL/GenBank/DDBJ whole genome shotgun (WGS) entry which is preliminary data.</text>
</comment>
<evidence type="ECO:0000313" key="3">
    <source>
        <dbReference type="EMBL" id="RKS87858.1"/>
    </source>
</evidence>
<proteinExistence type="predicted"/>
<reference evidence="3 4" key="1">
    <citation type="submission" date="2018-10" db="EMBL/GenBank/DDBJ databases">
        <title>Genomic Encyclopedia of Type Strains, Phase IV (KMG-IV): sequencing the most valuable type-strain genomes for metagenomic binning, comparative biology and taxonomic classification.</title>
        <authorList>
            <person name="Goeker M."/>
        </authorList>
    </citation>
    <scope>NUCLEOTIDE SEQUENCE [LARGE SCALE GENOMIC DNA]</scope>
    <source>
        <strain evidence="3 4">DSM 22228</strain>
    </source>
</reference>
<feature type="transmembrane region" description="Helical" evidence="1">
    <location>
        <begin position="15"/>
        <end position="35"/>
    </location>
</feature>
<dbReference type="Pfam" id="PF07811">
    <property type="entry name" value="TadE"/>
    <property type="match status" value="1"/>
</dbReference>
<evidence type="ECO:0000256" key="1">
    <source>
        <dbReference type="SAM" id="Phobius"/>
    </source>
</evidence>
<dbReference type="AlphaFoldDB" id="A0A495RM31"/>
<keyword evidence="1" id="KW-0472">Membrane</keyword>
<gene>
    <name evidence="3" type="ORF">DES39_1106</name>
</gene>
<organism evidence="3 4">
    <name type="scientific">Orbus hercynius</name>
    <dbReference type="NCBI Taxonomy" id="593135"/>
    <lineage>
        <taxon>Bacteria</taxon>
        <taxon>Pseudomonadati</taxon>
        <taxon>Pseudomonadota</taxon>
        <taxon>Gammaproteobacteria</taxon>
        <taxon>Orbales</taxon>
        <taxon>Orbaceae</taxon>
        <taxon>Orbus</taxon>
    </lineage>
</organism>
<accession>A0A495RM31</accession>
<dbReference type="RefSeq" id="WP_170143350.1">
    <property type="nucleotide sequence ID" value="NZ_RBWY01000001.1"/>
</dbReference>
<sequence>MLRLNRSFLSHKTGIVSIEFAIVFPFLIVLFLFTVEFSRMMFIGSSLDLITTQISRQAALAEERESDYAEKFNQILTTEESLWPFLASKDNFHVKLEYCHSIKEIIDNRCSSSVSVDKNIMYFTLRYQYFAMFSSIFSRLIDTALTKKVIVYREFK</sequence>
<evidence type="ECO:0000313" key="4">
    <source>
        <dbReference type="Proteomes" id="UP000278542"/>
    </source>
</evidence>
<name>A0A495RM31_9GAMM</name>
<keyword evidence="1" id="KW-0812">Transmembrane</keyword>
<keyword evidence="4" id="KW-1185">Reference proteome</keyword>
<keyword evidence="1" id="KW-1133">Transmembrane helix</keyword>
<protein>
    <submittedName>
        <fullName evidence="3">Tight adherence protein E</fullName>
    </submittedName>
</protein>
<feature type="domain" description="TadE-like" evidence="2">
    <location>
        <begin position="14"/>
        <end position="48"/>
    </location>
</feature>
<dbReference type="InterPro" id="IPR012495">
    <property type="entry name" value="TadE-like_dom"/>
</dbReference>